<reference evidence="1 2" key="1">
    <citation type="submission" date="2016-10" db="EMBL/GenBank/DDBJ databases">
        <title>Genome sequence of the basidiomycete white-rot fungus Trametes pubescens.</title>
        <authorList>
            <person name="Makela M.R."/>
            <person name="Granchi Z."/>
            <person name="Peng M."/>
            <person name="De Vries R.P."/>
            <person name="Grigoriev I."/>
            <person name="Riley R."/>
            <person name="Hilden K."/>
        </authorList>
    </citation>
    <scope>NUCLEOTIDE SEQUENCE [LARGE SCALE GENOMIC DNA]</scope>
    <source>
        <strain evidence="1 2">FBCC735</strain>
    </source>
</reference>
<dbReference type="GO" id="GO:0007166">
    <property type="term" value="P:cell surface receptor signaling pathway"/>
    <property type="evidence" value="ECO:0007669"/>
    <property type="project" value="InterPro"/>
</dbReference>
<dbReference type="OMA" id="DSFRTFM"/>
<protein>
    <submittedName>
        <fullName evidence="1">Uncharacterized protein</fullName>
    </submittedName>
</protein>
<dbReference type="OrthoDB" id="2746911at2759"/>
<evidence type="ECO:0000313" key="1">
    <source>
        <dbReference type="EMBL" id="OJT14930.1"/>
    </source>
</evidence>
<dbReference type="CDD" id="cd21037">
    <property type="entry name" value="MLKL_NTD"/>
    <property type="match status" value="1"/>
</dbReference>
<dbReference type="InterPro" id="IPR036537">
    <property type="entry name" value="Adaptor_Cbl_N_dom_sf"/>
</dbReference>
<evidence type="ECO:0000313" key="2">
    <source>
        <dbReference type="Proteomes" id="UP000184267"/>
    </source>
</evidence>
<dbReference type="Gene3D" id="1.20.930.20">
    <property type="entry name" value="Adaptor protein Cbl, N-terminal domain"/>
    <property type="match status" value="1"/>
</dbReference>
<organism evidence="1 2">
    <name type="scientific">Trametes pubescens</name>
    <name type="common">White-rot fungus</name>
    <dbReference type="NCBI Taxonomy" id="154538"/>
    <lineage>
        <taxon>Eukaryota</taxon>
        <taxon>Fungi</taxon>
        <taxon>Dikarya</taxon>
        <taxon>Basidiomycota</taxon>
        <taxon>Agaricomycotina</taxon>
        <taxon>Agaricomycetes</taxon>
        <taxon>Polyporales</taxon>
        <taxon>Polyporaceae</taxon>
        <taxon>Trametes</taxon>
    </lineage>
</organism>
<sequence length="328" mass="36512">MKLLDASIKALEIAKLATAEIPIPGLSSALECALSIAKKAKEIEDTRDGCRALAERAATIILATYQQLQNGSSSDTGVKEHVAALLQHLQDIENMMDRRLRRGKRKRLLLMVKHRKIADEVKTLTTKLEDSFRTFMIQAALSIDQSMDTLTSGNLRMLQHIDDSARVGEVVLGDTRAIRTGLSNLAHRVEGNASFDGNFRLFARENLAFLQPIVDPDKLRHTDTQHRDEHAIVQATAQPRIGRVFRYRAIVKAAGEMSGTQVVVYTYPSRDDQRFVDALKSAKQICPGEAAYIVTEDALRGTDKLRAFLKMVRILDIPHPSITLTGFI</sequence>
<proteinExistence type="predicted"/>
<accession>A0A1M2W599</accession>
<dbReference type="AlphaFoldDB" id="A0A1M2W599"/>
<gene>
    <name evidence="1" type="ORF">TRAPUB_8500</name>
</gene>
<keyword evidence="2" id="KW-1185">Reference proteome</keyword>
<dbReference type="InterPro" id="IPR059179">
    <property type="entry name" value="MLKL-like_MCAfunc"/>
</dbReference>
<name>A0A1M2W599_TRAPU</name>
<dbReference type="EMBL" id="MNAD01000217">
    <property type="protein sequence ID" value="OJT14930.1"/>
    <property type="molecule type" value="Genomic_DNA"/>
</dbReference>
<comment type="caution">
    <text evidence="1">The sequence shown here is derived from an EMBL/GenBank/DDBJ whole genome shotgun (WGS) entry which is preliminary data.</text>
</comment>
<dbReference type="Proteomes" id="UP000184267">
    <property type="component" value="Unassembled WGS sequence"/>
</dbReference>